<organism evidence="1 2">
    <name type="scientific">Elysia marginata</name>
    <dbReference type="NCBI Taxonomy" id="1093978"/>
    <lineage>
        <taxon>Eukaryota</taxon>
        <taxon>Metazoa</taxon>
        <taxon>Spiralia</taxon>
        <taxon>Lophotrochozoa</taxon>
        <taxon>Mollusca</taxon>
        <taxon>Gastropoda</taxon>
        <taxon>Heterobranchia</taxon>
        <taxon>Euthyneura</taxon>
        <taxon>Panpulmonata</taxon>
        <taxon>Sacoglossa</taxon>
        <taxon>Placobranchoidea</taxon>
        <taxon>Plakobranchidae</taxon>
        <taxon>Elysia</taxon>
    </lineage>
</organism>
<reference evidence="1 2" key="1">
    <citation type="journal article" date="2021" name="Elife">
        <title>Chloroplast acquisition without the gene transfer in kleptoplastic sea slugs, Plakobranchus ocellatus.</title>
        <authorList>
            <person name="Maeda T."/>
            <person name="Takahashi S."/>
            <person name="Yoshida T."/>
            <person name="Shimamura S."/>
            <person name="Takaki Y."/>
            <person name="Nagai Y."/>
            <person name="Toyoda A."/>
            <person name="Suzuki Y."/>
            <person name="Arimoto A."/>
            <person name="Ishii H."/>
            <person name="Satoh N."/>
            <person name="Nishiyama T."/>
            <person name="Hasebe M."/>
            <person name="Maruyama T."/>
            <person name="Minagawa J."/>
            <person name="Obokata J."/>
            <person name="Shigenobu S."/>
        </authorList>
    </citation>
    <scope>NUCLEOTIDE SEQUENCE [LARGE SCALE GENOMIC DNA]</scope>
</reference>
<name>A0AAV4ED58_9GAST</name>
<sequence>MPSIATLPNRFVDEDVKQIIFTGKKDSTLEIAKIDKMTLITEKKKSGIPLQRTALPRNESVFAQSYGFWWLPLELQNRGSFPGCENFEG</sequence>
<evidence type="ECO:0000313" key="1">
    <source>
        <dbReference type="EMBL" id="GFR58620.1"/>
    </source>
</evidence>
<dbReference type="Proteomes" id="UP000762676">
    <property type="component" value="Unassembled WGS sequence"/>
</dbReference>
<accession>A0AAV4ED58</accession>
<keyword evidence="2" id="KW-1185">Reference proteome</keyword>
<proteinExistence type="predicted"/>
<comment type="caution">
    <text evidence="1">The sequence shown here is derived from an EMBL/GenBank/DDBJ whole genome shotgun (WGS) entry which is preliminary data.</text>
</comment>
<protein>
    <submittedName>
        <fullName evidence="1">Uncharacterized protein</fullName>
    </submittedName>
</protein>
<dbReference type="EMBL" id="BMAT01000051">
    <property type="protein sequence ID" value="GFR58620.1"/>
    <property type="molecule type" value="Genomic_DNA"/>
</dbReference>
<evidence type="ECO:0000313" key="2">
    <source>
        <dbReference type="Proteomes" id="UP000762676"/>
    </source>
</evidence>
<dbReference type="AlphaFoldDB" id="A0AAV4ED58"/>
<gene>
    <name evidence="1" type="ORF">ElyMa_000035800</name>
</gene>